<name>A0A3A9KKH8_9BACI</name>
<dbReference type="InterPro" id="IPR050490">
    <property type="entry name" value="Bact_solute-bd_prot1"/>
</dbReference>
<dbReference type="OrthoDB" id="9768630at2"/>
<dbReference type="PANTHER" id="PTHR43649:SF32">
    <property type="entry name" value="SUGAR BINDING SECRETED PROTEIN"/>
    <property type="match status" value="1"/>
</dbReference>
<dbReference type="Pfam" id="PF01547">
    <property type="entry name" value="SBP_bac_1"/>
    <property type="match status" value="1"/>
</dbReference>
<sequence>MKKIGLFLGVTALALAGCSGNDGGNNGDNNAAGDNGGGEETQTLTAWAWNINIPVLEEAAELFAEENPGFELDIVETGTPDVYQQITTGLQANGEGLPDIMLVEDDRLQGYLNSFPDSFMNLSEYGFEEEHGEKFPEFKTELLSLDGDMYGVPFDAGPAGVFYRVDLFEEAGIDVDSIETWDDFIEAGHTLRDELDVAITGIDVNNDDGTYRIMLNQQGTFYFDEENNINLNSEESVKAMDVVARLDEEGLNENLVGWDAWLGGLANGDVATAPTGAWLTGSLIAQAPELEGKWGVMPLPAMEEGGNRAANLGGSNYMISANTENPDLAYEFMEFFSTSEEVQLAAMEGGLFPSLNTIYENEVFTEPHPYFADQPIWEMFAGMMNDIPFANYTGDYAIARDEAETAQAEVVGGMDVEEALQSAQERLENRIK</sequence>
<dbReference type="EMBL" id="PDOE01000002">
    <property type="protein sequence ID" value="RKL68305.1"/>
    <property type="molecule type" value="Genomic_DNA"/>
</dbReference>
<dbReference type="CDD" id="cd13585">
    <property type="entry name" value="PBP2_TMBP_like"/>
    <property type="match status" value="1"/>
</dbReference>
<evidence type="ECO:0000313" key="1">
    <source>
        <dbReference type="EMBL" id="RKL68305.1"/>
    </source>
</evidence>
<dbReference type="Gene3D" id="3.40.190.10">
    <property type="entry name" value="Periplasmic binding protein-like II"/>
    <property type="match status" value="1"/>
</dbReference>
<evidence type="ECO:0000313" key="2">
    <source>
        <dbReference type="Proteomes" id="UP000281498"/>
    </source>
</evidence>
<accession>A0A3A9KKH8</accession>
<proteinExistence type="predicted"/>
<dbReference type="InterPro" id="IPR006059">
    <property type="entry name" value="SBP"/>
</dbReference>
<organism evidence="1 2">
    <name type="scientific">Salipaludibacillus neizhouensis</name>
    <dbReference type="NCBI Taxonomy" id="885475"/>
    <lineage>
        <taxon>Bacteria</taxon>
        <taxon>Bacillati</taxon>
        <taxon>Bacillota</taxon>
        <taxon>Bacilli</taxon>
        <taxon>Bacillales</taxon>
        <taxon>Bacillaceae</taxon>
    </lineage>
</organism>
<dbReference type="AlphaFoldDB" id="A0A3A9KKH8"/>
<gene>
    <name evidence="1" type="ORF">CR203_07430</name>
</gene>
<dbReference type="RefSeq" id="WP_110938645.1">
    <property type="nucleotide sequence ID" value="NZ_KZ614147.1"/>
</dbReference>
<reference evidence="1 2" key="1">
    <citation type="submission" date="2017-10" db="EMBL/GenBank/DDBJ databases">
        <title>Bacillus sp. nov., a halophilic bacterium isolated from a Keqin Lake.</title>
        <authorList>
            <person name="Wang H."/>
        </authorList>
    </citation>
    <scope>NUCLEOTIDE SEQUENCE [LARGE SCALE GENOMIC DNA]</scope>
    <source>
        <strain evidence="1 2">KCTC 13187</strain>
    </source>
</reference>
<dbReference type="PANTHER" id="PTHR43649">
    <property type="entry name" value="ARABINOSE-BINDING PROTEIN-RELATED"/>
    <property type="match status" value="1"/>
</dbReference>
<protein>
    <submittedName>
        <fullName evidence="1">Sugar ABC transporter substrate-binding protein</fullName>
    </submittedName>
</protein>
<dbReference type="PROSITE" id="PS51257">
    <property type="entry name" value="PROKAR_LIPOPROTEIN"/>
    <property type="match status" value="1"/>
</dbReference>
<dbReference type="SUPFAM" id="SSF53850">
    <property type="entry name" value="Periplasmic binding protein-like II"/>
    <property type="match status" value="1"/>
</dbReference>
<dbReference type="Proteomes" id="UP000281498">
    <property type="component" value="Unassembled WGS sequence"/>
</dbReference>
<comment type="caution">
    <text evidence="1">The sequence shown here is derived from an EMBL/GenBank/DDBJ whole genome shotgun (WGS) entry which is preliminary data.</text>
</comment>
<keyword evidence="2" id="KW-1185">Reference proteome</keyword>